<dbReference type="InterPro" id="IPR003481">
    <property type="entry name" value="FliD_N"/>
</dbReference>
<dbReference type="RefSeq" id="WP_371387773.1">
    <property type="nucleotide sequence ID" value="NZ_JBGLYH010000060.1"/>
</dbReference>
<evidence type="ECO:0000256" key="2">
    <source>
        <dbReference type="ARBA" id="ARBA00011255"/>
    </source>
</evidence>
<keyword evidence="8" id="KW-0966">Cell projection</keyword>
<proteinExistence type="inferred from homology"/>
<feature type="domain" description="Flagellar hook-associated protein 2 N-terminal" evidence="6">
    <location>
        <begin position="19"/>
        <end position="114"/>
    </location>
</feature>
<evidence type="ECO:0000259" key="7">
    <source>
        <dbReference type="Pfam" id="PF07195"/>
    </source>
</evidence>
<evidence type="ECO:0000313" key="8">
    <source>
        <dbReference type="EMBL" id="MEZ7198280.1"/>
    </source>
</evidence>
<comment type="function">
    <text evidence="5">Required for morphogenesis and for the elongation of the flagellar filament by facilitating polymerization of the flagellin monomers at the tip of growing filament. Forms a capping structure, which prevents flagellin subunits (transported through the central channel of the flagellum) from leaking out without polymerization at the distal end.</text>
</comment>
<evidence type="ECO:0000313" key="9">
    <source>
        <dbReference type="Proteomes" id="UP001568698"/>
    </source>
</evidence>
<dbReference type="Pfam" id="PF02465">
    <property type="entry name" value="FliD_N"/>
    <property type="match status" value="1"/>
</dbReference>
<comment type="caution">
    <text evidence="8">The sequence shown here is derived from an EMBL/GenBank/DDBJ whole genome shotgun (WGS) entry which is preliminary data.</text>
</comment>
<accession>A0ABV4K8A5</accession>
<keyword evidence="5" id="KW-0964">Secreted</keyword>
<evidence type="ECO:0000256" key="3">
    <source>
        <dbReference type="ARBA" id="ARBA00023054"/>
    </source>
</evidence>
<evidence type="ECO:0000259" key="6">
    <source>
        <dbReference type="Pfam" id="PF02465"/>
    </source>
</evidence>
<evidence type="ECO:0000256" key="1">
    <source>
        <dbReference type="ARBA" id="ARBA00009764"/>
    </source>
</evidence>
<dbReference type="InterPro" id="IPR010809">
    <property type="entry name" value="FliD_C"/>
</dbReference>
<reference evidence="8 9" key="1">
    <citation type="submission" date="2024-08" db="EMBL/GenBank/DDBJ databases">
        <title>Sulfate-reducing bacteria isolated from formation water of the oil field in Kazakhstan and description of Pseudodesulfovibrio sp.</title>
        <authorList>
            <person name="Bidzhieva S.K."/>
            <person name="Tourova T.P."/>
            <person name="Grouzdev D.S."/>
            <person name="Beletsky A.V."/>
            <person name="Sokolova D.S."/>
            <person name="Samigullina S.R."/>
            <person name="Poltaraus A.B."/>
            <person name="Avtukh A.N."/>
            <person name="Tereshina V.M."/>
            <person name="Zhaparov N.S."/>
            <person name="Mardanov A.V."/>
            <person name="Nazina T.N."/>
        </authorList>
    </citation>
    <scope>NUCLEOTIDE SEQUENCE [LARGE SCALE GENOMIC DNA]</scope>
    <source>
        <strain evidence="8 9">9FUS</strain>
    </source>
</reference>
<keyword evidence="3" id="KW-0175">Coiled coil</keyword>
<name>A0ABV4K8A5_9BACT</name>
<evidence type="ECO:0000256" key="5">
    <source>
        <dbReference type="RuleBase" id="RU362066"/>
    </source>
</evidence>
<gene>
    <name evidence="8" type="primary">fliD</name>
    <name evidence="8" type="ORF">AB6M95_16115</name>
</gene>
<dbReference type="Proteomes" id="UP001568698">
    <property type="component" value="Unassembled WGS sequence"/>
</dbReference>
<evidence type="ECO:0000256" key="4">
    <source>
        <dbReference type="ARBA" id="ARBA00023143"/>
    </source>
</evidence>
<comment type="subcellular location">
    <subcellularLocation>
        <location evidence="5">Secreted</location>
    </subcellularLocation>
    <subcellularLocation>
        <location evidence="5">Bacterial flagellum</location>
    </subcellularLocation>
</comment>
<dbReference type="InterPro" id="IPR040026">
    <property type="entry name" value="FliD"/>
</dbReference>
<organism evidence="8 9">
    <name type="scientific">Pseudodesulfovibrio karagichevae</name>
    <dbReference type="NCBI Taxonomy" id="3239305"/>
    <lineage>
        <taxon>Bacteria</taxon>
        <taxon>Pseudomonadati</taxon>
        <taxon>Thermodesulfobacteriota</taxon>
        <taxon>Desulfovibrionia</taxon>
        <taxon>Desulfovibrionales</taxon>
        <taxon>Desulfovibrionaceae</taxon>
    </lineage>
</organism>
<dbReference type="Pfam" id="PF07195">
    <property type="entry name" value="FliD_C"/>
    <property type="match status" value="1"/>
</dbReference>
<dbReference type="PANTHER" id="PTHR30288">
    <property type="entry name" value="FLAGELLAR CAP/ASSEMBLY PROTEIN FLID"/>
    <property type="match status" value="1"/>
</dbReference>
<sequence length="581" mass="62081">MADTTYTSGSINFAGLGNGTDFNTLINKLVDVEKSRVTRLENWKGTWELKNKQFKELNTQLLSLKTTLEGMDTLNEFMTKGVASSNTNLLTATANANALESTHTVVINQLATNDILITNSGASALNAVITSADTSFTFSYGGKSITINDIKAGTTLEGFVDLINNHPDSRGIIQASTIYDGTSYHLQLAGKELGADNQLVISNAGSLIFGAGDFTETQNAQNSQIRVDGFPASNGTWIERGSNTVNDIISGLTLDLKDASPGSVVSLTVTTNTDDIVDNVTKFVEAVNTIRAQIIALTKVDDSKGATSTGGNSLTDPKDTKGSILTGNYGIDIISQNLKNITANIGVGFTPWDKTTLSGDKYSALSQFGIMTDAEQGSATYGLLTIDYDKLDEALKEDPTAVAELFALEPTGVSRTTDFSFNSIIEGTTKPGEYDIEVVSDGTQILSATINGEDAAVSGWEITGLSGDALGMALRLNNTGAGTYSGKVAVKAGKATEMIDELTSLTKPYNKFTYEGGPLAVLQNNYSDIMNSINDKITYENDRIEKMERNLRLKYSRLDTLLGQYQLKQGQLDAALAQLAK</sequence>
<comment type="similarity">
    <text evidence="1 5">Belongs to the FliD family.</text>
</comment>
<comment type="subunit">
    <text evidence="2 5">Homopentamer.</text>
</comment>
<keyword evidence="8" id="KW-0282">Flagellum</keyword>
<protein>
    <recommendedName>
        <fullName evidence="5">Flagellar hook-associated protein 2</fullName>
        <shortName evidence="5">HAP2</shortName>
    </recommendedName>
    <alternativeName>
        <fullName evidence="5">Flagellar cap protein</fullName>
    </alternativeName>
</protein>
<feature type="domain" description="Flagellar hook-associated protein 2 C-terminal" evidence="7">
    <location>
        <begin position="220"/>
        <end position="566"/>
    </location>
</feature>
<keyword evidence="8" id="KW-0969">Cilium</keyword>
<keyword evidence="9" id="KW-1185">Reference proteome</keyword>
<keyword evidence="4 5" id="KW-0975">Bacterial flagellum</keyword>
<dbReference type="PANTHER" id="PTHR30288:SF0">
    <property type="entry name" value="FLAGELLAR HOOK-ASSOCIATED PROTEIN 2"/>
    <property type="match status" value="1"/>
</dbReference>
<dbReference type="EMBL" id="JBGLYH010000060">
    <property type="protein sequence ID" value="MEZ7198280.1"/>
    <property type="molecule type" value="Genomic_DNA"/>
</dbReference>